<sequence length="113" mass="13344">MKTITYSQVGDYQIPNLMANEPILNSHYARLRYQYLKNNHPGHLFALKAKNQLNQHLKEIEVQAQERMETMMQQLLVKYPAPNKENNQMEWVAYMNNLKSIANEVILKEIINN</sequence>
<evidence type="ECO:0000313" key="2">
    <source>
        <dbReference type="Proteomes" id="UP000603474"/>
    </source>
</evidence>
<dbReference type="EMBL" id="JACRWG010000001">
    <property type="protein sequence ID" value="MBC6008831.1"/>
    <property type="molecule type" value="Genomic_DNA"/>
</dbReference>
<evidence type="ECO:0000313" key="1">
    <source>
        <dbReference type="EMBL" id="MBC6008831.1"/>
    </source>
</evidence>
<name>A0ABR7K8P4_9FIRM</name>
<dbReference type="InterPro" id="IPR026989">
    <property type="entry name" value="TnpV"/>
</dbReference>
<dbReference type="Proteomes" id="UP000603474">
    <property type="component" value="Unassembled WGS sequence"/>
</dbReference>
<protein>
    <submittedName>
        <fullName evidence="1">TnpV protein</fullName>
    </submittedName>
</protein>
<gene>
    <name evidence="1" type="ORF">H8909_00945</name>
</gene>
<dbReference type="Pfam" id="PF14198">
    <property type="entry name" value="TnpV"/>
    <property type="match status" value="1"/>
</dbReference>
<reference evidence="1 2" key="1">
    <citation type="submission" date="2020-08" db="EMBL/GenBank/DDBJ databases">
        <authorList>
            <person name="Liu C."/>
            <person name="Sun Q."/>
        </authorList>
    </citation>
    <scope>NUCLEOTIDE SEQUENCE [LARGE SCALE GENOMIC DNA]</scope>
    <source>
        <strain evidence="1 2">NSJ-22</strain>
    </source>
</reference>
<proteinExistence type="predicted"/>
<accession>A0ABR7K8P4</accession>
<keyword evidence="2" id="KW-1185">Reference proteome</keyword>
<comment type="caution">
    <text evidence="1">The sequence shown here is derived from an EMBL/GenBank/DDBJ whole genome shotgun (WGS) entry which is preliminary data.</text>
</comment>
<organism evidence="1 2">
    <name type="scientific">Catenibacterium faecis</name>
    <dbReference type="NCBI Taxonomy" id="2764323"/>
    <lineage>
        <taxon>Bacteria</taxon>
        <taxon>Bacillati</taxon>
        <taxon>Bacillota</taxon>
        <taxon>Erysipelotrichia</taxon>
        <taxon>Erysipelotrichales</taxon>
        <taxon>Coprobacillaceae</taxon>
        <taxon>Catenibacterium</taxon>
    </lineage>
</organism>